<protein>
    <recommendedName>
        <fullName evidence="1">VapC45 PIN like domain-containing protein</fullName>
    </recommendedName>
</protein>
<dbReference type="EMBL" id="JAODOR010000001">
    <property type="protein sequence ID" value="MCT9000840.1"/>
    <property type="molecule type" value="Genomic_DNA"/>
</dbReference>
<dbReference type="Proteomes" id="UP001300496">
    <property type="component" value="Unassembled WGS sequence"/>
</dbReference>
<feature type="domain" description="VapC45 PIN like" evidence="1">
    <location>
        <begin position="5"/>
        <end position="87"/>
    </location>
</feature>
<name>A0ABT2P810_9MICO</name>
<sequence>MAAARFLLDRSLGQRKLVARLRDAGWEATTLAEVFGDDRAQCMSDEEWISAGTKSGFVLMAKDHRVASRPLEARAIYMSDARIVAFARGDLTADQMGDLCMKYSAAIHRLAAVQPPFVFSLAQHGLRRKRLNWPI</sequence>
<gene>
    <name evidence="2" type="ORF">N4R40_00460</name>
</gene>
<evidence type="ECO:0000313" key="3">
    <source>
        <dbReference type="Proteomes" id="UP001300496"/>
    </source>
</evidence>
<keyword evidence="3" id="KW-1185">Reference proteome</keyword>
<evidence type="ECO:0000313" key="2">
    <source>
        <dbReference type="EMBL" id="MCT9000840.1"/>
    </source>
</evidence>
<evidence type="ECO:0000259" key="1">
    <source>
        <dbReference type="Pfam" id="PF18478"/>
    </source>
</evidence>
<organism evidence="2 3">
    <name type="scientific">Microbacterium memoriense</name>
    <dbReference type="NCBI Taxonomy" id="2978350"/>
    <lineage>
        <taxon>Bacteria</taxon>
        <taxon>Bacillati</taxon>
        <taxon>Actinomycetota</taxon>
        <taxon>Actinomycetes</taxon>
        <taxon>Micrococcales</taxon>
        <taxon>Microbacteriaceae</taxon>
        <taxon>Microbacterium</taxon>
    </lineage>
</organism>
<proteinExistence type="predicted"/>
<dbReference type="Pfam" id="PF18478">
    <property type="entry name" value="PIN_10"/>
    <property type="match status" value="1"/>
</dbReference>
<comment type="caution">
    <text evidence="2">The sequence shown here is derived from an EMBL/GenBank/DDBJ whole genome shotgun (WGS) entry which is preliminary data.</text>
</comment>
<accession>A0ABT2P810</accession>
<dbReference type="InterPro" id="IPR041375">
    <property type="entry name" value="VapC45_PIN-like"/>
</dbReference>
<reference evidence="2 3" key="1">
    <citation type="journal article" date="2024" name="Int. J. Syst. Evol. Microbiol.">
        <title>Microbacterium memoriense sp. nov., a member of the Actinomycetota from marine beach sediment of the north coast of Portugal.</title>
        <authorList>
            <person name="Santos J.D.N.D."/>
            <person name="Klimek D."/>
            <person name="Calusinska M."/>
            <person name="Lobo-da-Cunha A."/>
            <person name="Catita J."/>
            <person name="Goncalves H."/>
            <person name="Gonzalez I."/>
            <person name="Lage O.M."/>
        </authorList>
    </citation>
    <scope>NUCLEOTIDE SEQUENCE [LARGE SCALE GENOMIC DNA]</scope>
    <source>
        <strain evidence="2 3">PMIC_1C1B</strain>
    </source>
</reference>
<dbReference type="RefSeq" id="WP_261605399.1">
    <property type="nucleotide sequence ID" value="NZ_JAODOR010000001.1"/>
</dbReference>